<sequence>MPRVVDGEERRAHIADAVLRLAAKDGLHAVSLRAVAAESGLNIGSVRHYFDSQHALMRFAMRTTIDRTTARLVERREKIGSLSELPPDEAVDQLAEFLCELLPLDERRRTEVTVLVEFLMAARADPGLDDLAREAVQGTVTLARRILDAQARSGRFEPKDPEVEAPRLAALLDGIAFRAVLQPELTSPEECVAVLRAHLAELVRPAGDTQV</sequence>
<evidence type="ECO:0000313" key="8">
    <source>
        <dbReference type="Proteomes" id="UP000526734"/>
    </source>
</evidence>
<gene>
    <name evidence="7" type="ORF">H4281_17495</name>
</gene>
<keyword evidence="1" id="KW-0678">Repressor</keyword>
<evidence type="ECO:0000256" key="3">
    <source>
        <dbReference type="ARBA" id="ARBA00023125"/>
    </source>
</evidence>
<dbReference type="GO" id="GO:0000976">
    <property type="term" value="F:transcription cis-regulatory region binding"/>
    <property type="evidence" value="ECO:0007669"/>
    <property type="project" value="TreeGrafter"/>
</dbReference>
<keyword evidence="3 5" id="KW-0238">DNA-binding</keyword>
<feature type="domain" description="HTH tetR-type" evidence="6">
    <location>
        <begin position="8"/>
        <end position="68"/>
    </location>
</feature>
<dbReference type="InterPro" id="IPR023772">
    <property type="entry name" value="DNA-bd_HTH_TetR-type_CS"/>
</dbReference>
<evidence type="ECO:0000256" key="2">
    <source>
        <dbReference type="ARBA" id="ARBA00023015"/>
    </source>
</evidence>
<dbReference type="PROSITE" id="PS01081">
    <property type="entry name" value="HTH_TETR_1"/>
    <property type="match status" value="1"/>
</dbReference>
<dbReference type="AlphaFoldDB" id="A0A7W3VXR1"/>
<keyword evidence="2" id="KW-0805">Transcription regulation</keyword>
<evidence type="ECO:0000256" key="4">
    <source>
        <dbReference type="ARBA" id="ARBA00023163"/>
    </source>
</evidence>
<keyword evidence="4" id="KW-0804">Transcription</keyword>
<dbReference type="RefSeq" id="WP_182891976.1">
    <property type="nucleotide sequence ID" value="NZ_JACGZW010000005.1"/>
</dbReference>
<dbReference type="SUPFAM" id="SSF46689">
    <property type="entry name" value="Homeodomain-like"/>
    <property type="match status" value="1"/>
</dbReference>
<dbReference type="InterPro" id="IPR036271">
    <property type="entry name" value="Tet_transcr_reg_TetR-rel_C_sf"/>
</dbReference>
<dbReference type="PANTHER" id="PTHR30055">
    <property type="entry name" value="HTH-TYPE TRANSCRIPTIONAL REGULATOR RUTR"/>
    <property type="match status" value="1"/>
</dbReference>
<dbReference type="InterPro" id="IPR001647">
    <property type="entry name" value="HTH_TetR"/>
</dbReference>
<dbReference type="SUPFAM" id="SSF48498">
    <property type="entry name" value="Tetracyclin repressor-like, C-terminal domain"/>
    <property type="match status" value="1"/>
</dbReference>
<dbReference type="InterPro" id="IPR050109">
    <property type="entry name" value="HTH-type_TetR-like_transc_reg"/>
</dbReference>
<accession>A0A7W3VXR1</accession>
<proteinExistence type="predicted"/>
<dbReference type="Proteomes" id="UP000526734">
    <property type="component" value="Unassembled WGS sequence"/>
</dbReference>
<evidence type="ECO:0000256" key="1">
    <source>
        <dbReference type="ARBA" id="ARBA00022491"/>
    </source>
</evidence>
<dbReference type="EMBL" id="JACGZW010000005">
    <property type="protein sequence ID" value="MBB1154939.1"/>
    <property type="molecule type" value="Genomic_DNA"/>
</dbReference>
<dbReference type="PANTHER" id="PTHR30055:SF226">
    <property type="entry name" value="HTH-TYPE TRANSCRIPTIONAL REGULATOR PKSA"/>
    <property type="match status" value="1"/>
</dbReference>
<dbReference type="Pfam" id="PF13977">
    <property type="entry name" value="TetR_C_6"/>
    <property type="match status" value="1"/>
</dbReference>
<dbReference type="PROSITE" id="PS50977">
    <property type="entry name" value="HTH_TETR_2"/>
    <property type="match status" value="1"/>
</dbReference>
<name>A0A7W3VXR1_9PSEU</name>
<evidence type="ECO:0000259" key="6">
    <source>
        <dbReference type="PROSITE" id="PS50977"/>
    </source>
</evidence>
<dbReference type="Gene3D" id="1.10.357.10">
    <property type="entry name" value="Tetracycline Repressor, domain 2"/>
    <property type="match status" value="1"/>
</dbReference>
<organism evidence="7 8">
    <name type="scientific">Amycolatopsis dendrobii</name>
    <dbReference type="NCBI Taxonomy" id="2760662"/>
    <lineage>
        <taxon>Bacteria</taxon>
        <taxon>Bacillati</taxon>
        <taxon>Actinomycetota</taxon>
        <taxon>Actinomycetes</taxon>
        <taxon>Pseudonocardiales</taxon>
        <taxon>Pseudonocardiaceae</taxon>
        <taxon>Amycolatopsis</taxon>
    </lineage>
</organism>
<dbReference type="InterPro" id="IPR009057">
    <property type="entry name" value="Homeodomain-like_sf"/>
</dbReference>
<evidence type="ECO:0000313" key="7">
    <source>
        <dbReference type="EMBL" id="MBB1154939.1"/>
    </source>
</evidence>
<comment type="caution">
    <text evidence="7">The sequence shown here is derived from an EMBL/GenBank/DDBJ whole genome shotgun (WGS) entry which is preliminary data.</text>
</comment>
<protein>
    <submittedName>
        <fullName evidence="7">TetR family transcriptional regulator C-terminal domain-containing protein</fullName>
    </submittedName>
</protein>
<feature type="DNA-binding region" description="H-T-H motif" evidence="5">
    <location>
        <begin position="31"/>
        <end position="50"/>
    </location>
</feature>
<dbReference type="Pfam" id="PF00440">
    <property type="entry name" value="TetR_N"/>
    <property type="match status" value="1"/>
</dbReference>
<reference evidence="7 8" key="1">
    <citation type="submission" date="2020-08" db="EMBL/GenBank/DDBJ databases">
        <title>Amycolatopsis sp. nov. DR6-1 isolated from Dendrobium heterocarpum.</title>
        <authorList>
            <person name="Tedsree N."/>
            <person name="Kuncharoen N."/>
            <person name="Likhitwitayawuid K."/>
            <person name="Tanasupawat S."/>
        </authorList>
    </citation>
    <scope>NUCLEOTIDE SEQUENCE [LARGE SCALE GENOMIC DNA]</scope>
    <source>
        <strain evidence="7 8">DR6-1</strain>
    </source>
</reference>
<keyword evidence="8" id="KW-1185">Reference proteome</keyword>
<evidence type="ECO:0000256" key="5">
    <source>
        <dbReference type="PROSITE-ProRule" id="PRU00335"/>
    </source>
</evidence>
<dbReference type="InterPro" id="IPR039538">
    <property type="entry name" value="BetI_C"/>
</dbReference>
<dbReference type="GO" id="GO:0003700">
    <property type="term" value="F:DNA-binding transcription factor activity"/>
    <property type="evidence" value="ECO:0007669"/>
    <property type="project" value="TreeGrafter"/>
</dbReference>